<dbReference type="Proteomes" id="UP001497512">
    <property type="component" value="Chromosome 14"/>
</dbReference>
<proteinExistence type="predicted"/>
<keyword evidence="3" id="KW-1185">Reference proteome</keyword>
<sequence length="201" mass="21194">MGRFELVLKVLVCLYFFAAVAVVVSADQQQPEDSVAHAAASSMTSSDAKFFGGGHEDWSYSSPSPYGGSSPLIPVYGPSSGVSPSSGPGTCDFWSSHTSSLPSFMTIFDTIVDLFGLLSSGTFGSSTTLLQALTNTRPDAYGALLRQGSAALINSYNSPSFAYSPQQVRESFNAALYSEPAAAVQAVRFENANRGYVLRAP</sequence>
<protein>
    <submittedName>
        <fullName evidence="2">Uncharacterized protein</fullName>
    </submittedName>
</protein>
<dbReference type="InterPro" id="IPR039923">
    <property type="entry name" value="Protodermal_1"/>
</dbReference>
<evidence type="ECO:0000313" key="2">
    <source>
        <dbReference type="EMBL" id="CAK9203352.1"/>
    </source>
</evidence>
<gene>
    <name evidence="2" type="ORF">CSSPTR1EN2_LOCUS6843</name>
</gene>
<evidence type="ECO:0000313" key="3">
    <source>
        <dbReference type="Proteomes" id="UP001497512"/>
    </source>
</evidence>
<organism evidence="2 3">
    <name type="scientific">Sphagnum troendelagicum</name>
    <dbReference type="NCBI Taxonomy" id="128251"/>
    <lineage>
        <taxon>Eukaryota</taxon>
        <taxon>Viridiplantae</taxon>
        <taxon>Streptophyta</taxon>
        <taxon>Embryophyta</taxon>
        <taxon>Bryophyta</taxon>
        <taxon>Sphagnophytina</taxon>
        <taxon>Sphagnopsida</taxon>
        <taxon>Sphagnales</taxon>
        <taxon>Sphagnaceae</taxon>
        <taxon>Sphagnum</taxon>
    </lineage>
</organism>
<dbReference type="EMBL" id="OZ019906">
    <property type="protein sequence ID" value="CAK9203352.1"/>
    <property type="molecule type" value="Genomic_DNA"/>
</dbReference>
<name>A0ABP0TSE1_9BRYO</name>
<feature type="signal peptide" evidence="1">
    <location>
        <begin position="1"/>
        <end position="26"/>
    </location>
</feature>
<dbReference type="PANTHER" id="PTHR33210">
    <property type="entry name" value="PROTODERMAL FACTOR 1"/>
    <property type="match status" value="1"/>
</dbReference>
<accession>A0ABP0TSE1</accession>
<dbReference type="PANTHER" id="PTHR33210:SF18">
    <property type="entry name" value="PROTODERMAL FACTOR 1"/>
    <property type="match status" value="1"/>
</dbReference>
<reference evidence="2" key="1">
    <citation type="submission" date="2024-02" db="EMBL/GenBank/DDBJ databases">
        <authorList>
            <consortium name="ELIXIR-Norway"/>
            <consortium name="Elixir Norway"/>
        </authorList>
    </citation>
    <scope>NUCLEOTIDE SEQUENCE</scope>
</reference>
<feature type="chain" id="PRO_5046846120" evidence="1">
    <location>
        <begin position="27"/>
        <end position="201"/>
    </location>
</feature>
<keyword evidence="1" id="KW-0732">Signal</keyword>
<evidence type="ECO:0000256" key="1">
    <source>
        <dbReference type="SAM" id="SignalP"/>
    </source>
</evidence>